<protein>
    <submittedName>
        <fullName evidence="1">Phage portal protein</fullName>
    </submittedName>
</protein>
<gene>
    <name evidence="1" type="ORF">Lokhon_03147</name>
</gene>
<organism evidence="1 2">
    <name type="scientific">Limimaricola hongkongensis DSM 17492</name>
    <dbReference type="NCBI Taxonomy" id="1122180"/>
    <lineage>
        <taxon>Bacteria</taxon>
        <taxon>Pseudomonadati</taxon>
        <taxon>Pseudomonadota</taxon>
        <taxon>Alphaproteobacteria</taxon>
        <taxon>Rhodobacterales</taxon>
        <taxon>Paracoccaceae</taxon>
        <taxon>Limimaricola</taxon>
    </lineage>
</organism>
<dbReference type="HOGENOM" id="CLU_033789_0_1_5"/>
<dbReference type="RefSeq" id="WP_017930031.1">
    <property type="nucleotide sequence ID" value="NZ_KB823009.1"/>
</dbReference>
<name>A0A017H9R4_9RHOB</name>
<dbReference type="STRING" id="1122180.Lokhon_03147"/>
<evidence type="ECO:0000313" key="2">
    <source>
        <dbReference type="Proteomes" id="UP000025047"/>
    </source>
</evidence>
<dbReference type="Gene3D" id="1.20.1270.210">
    <property type="match status" value="1"/>
</dbReference>
<dbReference type="AlphaFoldDB" id="A0A017H9R4"/>
<evidence type="ECO:0000313" key="1">
    <source>
        <dbReference type="EMBL" id="EYD70514.1"/>
    </source>
</evidence>
<dbReference type="OrthoDB" id="7592047at2"/>
<sequence length="395" mass="43199">MIWPFSKRTVEVDTKSLAQPSEELYAALGLTFTTAGGVTVSGETALRVPAVGSAIRVISEAVACLDVAVKTVDADGTEIDAPNHPALAFLRDHANDWTSGYELIRDLVIDALSDDAGGLAYVNRIDGRVIEIIRYRRGVITVEIDQTTGEPSYKIDNRPVPGANVIHLRCPFGRAPLSLAREAIGISLSLDKHAAQLFGRGARPSGALKFPKGMGEASVKAARTAWRSTHEGNDANGQTAILFDGAEFEPFTFSSTDAQFLENRKYQATEIARAFRVPPSMLFDLDRATWSNTEQMGREFLVYCLEPWLRALEGSLRRALFLPDERATHAVRFDRDDLTRADLSTRSTVINSLIASRVINPNEGRAWLGLTPREGGEEFLNPNIVTAQEPTDAAE</sequence>
<reference evidence="1 2" key="1">
    <citation type="submission" date="2013-03" db="EMBL/GenBank/DDBJ databases">
        <authorList>
            <person name="Fiebig A."/>
            <person name="Goeker M."/>
            <person name="Klenk H.-P.P."/>
        </authorList>
    </citation>
    <scope>NUCLEOTIDE SEQUENCE [LARGE SCALE GENOMIC DNA]</scope>
    <source>
        <strain evidence="1 2">DSM 17492</strain>
    </source>
</reference>
<dbReference type="Pfam" id="PF04860">
    <property type="entry name" value="Phage_portal"/>
    <property type="match status" value="1"/>
</dbReference>
<accession>A0A017H9R4</accession>
<dbReference type="Gene3D" id="3.30.1120.70">
    <property type="match status" value="1"/>
</dbReference>
<dbReference type="InterPro" id="IPR006427">
    <property type="entry name" value="Portal_HK97"/>
</dbReference>
<dbReference type="NCBIfam" id="TIGR01537">
    <property type="entry name" value="portal_HK97"/>
    <property type="match status" value="1"/>
</dbReference>
<dbReference type="PATRIC" id="fig|1122180.6.peg.3141"/>
<dbReference type="InterPro" id="IPR006944">
    <property type="entry name" value="Phage/GTA_portal"/>
</dbReference>
<comment type="caution">
    <text evidence="1">The sequence shown here is derived from an EMBL/GenBank/DDBJ whole genome shotgun (WGS) entry which is preliminary data.</text>
</comment>
<keyword evidence="2" id="KW-1185">Reference proteome</keyword>
<dbReference type="EMBL" id="APGJ01000008">
    <property type="protein sequence ID" value="EYD70514.1"/>
    <property type="molecule type" value="Genomic_DNA"/>
</dbReference>
<dbReference type="Gene3D" id="3.40.140.120">
    <property type="match status" value="1"/>
</dbReference>
<proteinExistence type="predicted"/>
<dbReference type="Proteomes" id="UP000025047">
    <property type="component" value="Unassembled WGS sequence"/>
</dbReference>
<dbReference type="eggNOG" id="COG4695">
    <property type="taxonomic scope" value="Bacteria"/>
</dbReference>